<evidence type="ECO:0000313" key="6">
    <source>
        <dbReference type="Proteomes" id="UP000035287"/>
    </source>
</evidence>
<name>A0A0G3XD11_9SPHN</name>
<dbReference type="Gene3D" id="3.40.50.720">
    <property type="entry name" value="NAD(P)-binding Rossmann-like Domain"/>
    <property type="match status" value="1"/>
</dbReference>
<keyword evidence="6" id="KW-1185">Reference proteome</keyword>
<dbReference type="SUPFAM" id="SSF51735">
    <property type="entry name" value="NAD(P)-binding Rossmann-fold domains"/>
    <property type="match status" value="1"/>
</dbReference>
<keyword evidence="2" id="KW-0560">Oxidoreductase</keyword>
<protein>
    <submittedName>
        <fullName evidence="5">3-hydroxyacyl-CoA dehydrogenase</fullName>
    </submittedName>
</protein>
<proteinExistence type="inferred from homology"/>
<reference evidence="5 6" key="1">
    <citation type="submission" date="2015-06" db="EMBL/GenBank/DDBJ databases">
        <authorList>
            <person name="Zeng Y."/>
            <person name="Huang Y."/>
        </authorList>
    </citation>
    <scope>NUCLEOTIDE SEQUENCE [LARGE SCALE GENOMIC DNA]</scope>
    <source>
        <strain evidence="5 6">PQ-2</strain>
    </source>
</reference>
<evidence type="ECO:0000256" key="3">
    <source>
        <dbReference type="RuleBase" id="RU000363"/>
    </source>
</evidence>
<dbReference type="PROSITE" id="PS00061">
    <property type="entry name" value="ADH_SHORT"/>
    <property type="match status" value="1"/>
</dbReference>
<dbReference type="InterPro" id="IPR002347">
    <property type="entry name" value="SDR_fam"/>
</dbReference>
<gene>
    <name evidence="5" type="ORF">AB433_04835</name>
</gene>
<dbReference type="InterPro" id="IPR020904">
    <property type="entry name" value="Sc_DH/Rdtase_CS"/>
</dbReference>
<evidence type="ECO:0000313" key="5">
    <source>
        <dbReference type="EMBL" id="AKM09455.1"/>
    </source>
</evidence>
<organism evidence="5 6">
    <name type="scientific">Croceicoccus naphthovorans</name>
    <dbReference type="NCBI Taxonomy" id="1348774"/>
    <lineage>
        <taxon>Bacteria</taxon>
        <taxon>Pseudomonadati</taxon>
        <taxon>Pseudomonadota</taxon>
        <taxon>Alphaproteobacteria</taxon>
        <taxon>Sphingomonadales</taxon>
        <taxon>Erythrobacteraceae</taxon>
        <taxon>Croceicoccus</taxon>
    </lineage>
</organism>
<dbReference type="KEGG" id="cna:AB433_04835"/>
<dbReference type="Pfam" id="PF00106">
    <property type="entry name" value="adh_short"/>
    <property type="match status" value="1"/>
</dbReference>
<dbReference type="PATRIC" id="fig|1348774.3.peg.1014"/>
<dbReference type="RefSeq" id="WP_047820143.1">
    <property type="nucleotide sequence ID" value="NZ_CP011770.1"/>
</dbReference>
<dbReference type="GO" id="GO:0016491">
    <property type="term" value="F:oxidoreductase activity"/>
    <property type="evidence" value="ECO:0007669"/>
    <property type="project" value="UniProtKB-KW"/>
</dbReference>
<dbReference type="InterPro" id="IPR057326">
    <property type="entry name" value="KR_dom"/>
</dbReference>
<comment type="similarity">
    <text evidence="1 3">Belongs to the short-chain dehydrogenases/reductases (SDR) family.</text>
</comment>
<dbReference type="PANTHER" id="PTHR45024:SF2">
    <property type="entry name" value="SCP2 DOMAIN-CONTAINING PROTEIN"/>
    <property type="match status" value="1"/>
</dbReference>
<dbReference type="PANTHER" id="PTHR45024">
    <property type="entry name" value="DEHYDROGENASES, SHORT CHAIN"/>
    <property type="match status" value="1"/>
</dbReference>
<evidence type="ECO:0000256" key="2">
    <source>
        <dbReference type="ARBA" id="ARBA00023002"/>
    </source>
</evidence>
<evidence type="ECO:0000259" key="4">
    <source>
        <dbReference type="SMART" id="SM00822"/>
    </source>
</evidence>
<dbReference type="EMBL" id="CP011770">
    <property type="protein sequence ID" value="AKM09455.1"/>
    <property type="molecule type" value="Genomic_DNA"/>
</dbReference>
<dbReference type="InterPro" id="IPR051687">
    <property type="entry name" value="Peroxisomal_Beta-Oxidation"/>
</dbReference>
<dbReference type="STRING" id="1348774.AB433_04835"/>
<dbReference type="SMART" id="SM00822">
    <property type="entry name" value="PKS_KR"/>
    <property type="match status" value="1"/>
</dbReference>
<evidence type="ECO:0000256" key="1">
    <source>
        <dbReference type="ARBA" id="ARBA00006484"/>
    </source>
</evidence>
<dbReference type="AlphaFoldDB" id="A0A0G3XD11"/>
<feature type="domain" description="Ketoreductase" evidence="4">
    <location>
        <begin position="8"/>
        <end position="196"/>
    </location>
</feature>
<dbReference type="Proteomes" id="UP000035287">
    <property type="component" value="Chromosome"/>
</dbReference>
<accession>A0A0G3XD11</accession>
<dbReference type="InterPro" id="IPR036291">
    <property type="entry name" value="NAD(P)-bd_dom_sf"/>
</dbReference>
<dbReference type="PRINTS" id="PR00080">
    <property type="entry name" value="SDRFAMILY"/>
</dbReference>
<dbReference type="OrthoDB" id="9804774at2"/>
<dbReference type="PRINTS" id="PR00081">
    <property type="entry name" value="GDHRDH"/>
</dbReference>
<sequence>MKIDLTGQVAIVTGAGGGLGREYALLLARRGAKVVVNDLGGGRDGRGGGNAMADAVVAQIEAAGGTAMANGANVTDFDQVREMVAKAKEAWGRVDILVNNAGILRDRTFAKLDLDDFRAVLEVHLMGSTNCTKAVWDTMREQAYGRIVLTTSSSGLYGNFGQSHYGAAKLGLVGLMNTLRLEGAKYGVRINCLAPSAATRMTEDIMDEATFEALSPASVAPGVLALCSQQAPDGIVMCAGAGSFERAYITLTKGVFVGSGEDAAERLLAQFDTMSDRDGEVVPAAGPEQSIYEAKVFQAAAKERLPADG</sequence>